<dbReference type="EMBL" id="SZYD01000001">
    <property type="protein sequence ID" value="KAD7476953.1"/>
    <property type="molecule type" value="Genomic_DNA"/>
</dbReference>
<evidence type="ECO:0000313" key="3">
    <source>
        <dbReference type="Proteomes" id="UP000326396"/>
    </source>
</evidence>
<evidence type="ECO:0000256" key="1">
    <source>
        <dbReference type="SAM" id="MobiDB-lite"/>
    </source>
</evidence>
<evidence type="ECO:0000313" key="2">
    <source>
        <dbReference type="EMBL" id="KAD7476953.1"/>
    </source>
</evidence>
<accession>A0A5N6PXZ2</accession>
<reference evidence="2 3" key="1">
    <citation type="submission" date="2019-05" db="EMBL/GenBank/DDBJ databases">
        <title>Mikania micrantha, genome provides insights into the molecular mechanism of rapid growth.</title>
        <authorList>
            <person name="Liu B."/>
        </authorList>
    </citation>
    <scope>NUCLEOTIDE SEQUENCE [LARGE SCALE GENOMIC DNA]</scope>
    <source>
        <strain evidence="2">NLD-2019</strain>
        <tissue evidence="2">Leaf</tissue>
    </source>
</reference>
<keyword evidence="3" id="KW-1185">Reference proteome</keyword>
<dbReference type="Proteomes" id="UP000326396">
    <property type="component" value="Linkage Group LG1"/>
</dbReference>
<organism evidence="2 3">
    <name type="scientific">Mikania micrantha</name>
    <name type="common">bitter vine</name>
    <dbReference type="NCBI Taxonomy" id="192012"/>
    <lineage>
        <taxon>Eukaryota</taxon>
        <taxon>Viridiplantae</taxon>
        <taxon>Streptophyta</taxon>
        <taxon>Embryophyta</taxon>
        <taxon>Tracheophyta</taxon>
        <taxon>Spermatophyta</taxon>
        <taxon>Magnoliopsida</taxon>
        <taxon>eudicotyledons</taxon>
        <taxon>Gunneridae</taxon>
        <taxon>Pentapetalae</taxon>
        <taxon>asterids</taxon>
        <taxon>campanulids</taxon>
        <taxon>Asterales</taxon>
        <taxon>Asteraceae</taxon>
        <taxon>Asteroideae</taxon>
        <taxon>Heliantheae alliance</taxon>
        <taxon>Eupatorieae</taxon>
        <taxon>Mikania</taxon>
    </lineage>
</organism>
<name>A0A5N6PXZ2_9ASTR</name>
<sequence length="124" mass="13659">MSANLFCRRGGPNLCKKREKEDGDTVNVAGDVERRNGSTTVWNKSEMKNEGFNRVSGADEPIRLTRASKARATTNGYGPSRSDKGKQHALYDEDDEIEKDIGVLDGEGDGPMLGDNDTIDLDFY</sequence>
<dbReference type="AlphaFoldDB" id="A0A5N6PXZ2"/>
<feature type="region of interest" description="Disordered" evidence="1">
    <location>
        <begin position="1"/>
        <end position="22"/>
    </location>
</feature>
<gene>
    <name evidence="2" type="ORF">E3N88_00089</name>
</gene>
<feature type="compositionally biased region" description="Basic and acidic residues" evidence="1">
    <location>
        <begin position="81"/>
        <end position="91"/>
    </location>
</feature>
<proteinExistence type="predicted"/>
<comment type="caution">
    <text evidence="2">The sequence shown here is derived from an EMBL/GenBank/DDBJ whole genome shotgun (WGS) entry which is preliminary data.</text>
</comment>
<feature type="region of interest" description="Disordered" evidence="1">
    <location>
        <begin position="68"/>
        <end position="124"/>
    </location>
</feature>
<protein>
    <submittedName>
        <fullName evidence="2">Uncharacterized protein</fullName>
    </submittedName>
</protein>